<dbReference type="InterPro" id="IPR003737">
    <property type="entry name" value="GlcNAc_PI_deacetylase-related"/>
</dbReference>
<evidence type="ECO:0000313" key="1">
    <source>
        <dbReference type="EMBL" id="MCL6275549.1"/>
    </source>
</evidence>
<dbReference type="Gene3D" id="3.40.50.10320">
    <property type="entry name" value="LmbE-like"/>
    <property type="match status" value="1"/>
</dbReference>
<dbReference type="Proteomes" id="UP001203607">
    <property type="component" value="Unassembled WGS sequence"/>
</dbReference>
<gene>
    <name evidence="1" type="ORF">M3P19_16155</name>
</gene>
<reference evidence="1 2" key="1">
    <citation type="submission" date="2022-05" db="EMBL/GenBank/DDBJ databases">
        <authorList>
            <person name="Park J.-S."/>
        </authorList>
    </citation>
    <scope>NUCLEOTIDE SEQUENCE [LARGE SCALE GENOMIC DNA]</scope>
    <source>
        <strain evidence="1 2">2012CJ35-5</strain>
    </source>
</reference>
<evidence type="ECO:0000313" key="2">
    <source>
        <dbReference type="Proteomes" id="UP001203607"/>
    </source>
</evidence>
<dbReference type="RefSeq" id="WP_249658731.1">
    <property type="nucleotide sequence ID" value="NZ_JAMFMA010000004.1"/>
</dbReference>
<organism evidence="1 2">
    <name type="scientific">Flagellimonas spongiicola</name>
    <dbReference type="NCBI Taxonomy" id="2942208"/>
    <lineage>
        <taxon>Bacteria</taxon>
        <taxon>Pseudomonadati</taxon>
        <taxon>Bacteroidota</taxon>
        <taxon>Flavobacteriia</taxon>
        <taxon>Flavobacteriales</taxon>
        <taxon>Flavobacteriaceae</taxon>
        <taxon>Flagellimonas</taxon>
    </lineage>
</organism>
<name>A0ABT0PVZ3_9FLAO</name>
<dbReference type="InterPro" id="IPR024078">
    <property type="entry name" value="LmbE-like_dom_sf"/>
</dbReference>
<dbReference type="SUPFAM" id="SSF102588">
    <property type="entry name" value="LmbE-like"/>
    <property type="match status" value="1"/>
</dbReference>
<sequence length="463" mass="53458">MKRKRLVVALITLLLMFTALFVYRYANYRNNIYYYDTQVDYDYEFKESNLIILDYLDNSVTIPEDIGEGFTAFLKVTVQATFKGKWSTPSVEISNGDKSVLEYFEDGAKGFRYLNISNLLTEGETRLNFSANSLRINNQDAELIYFKNEPLDDKRILVIGTHPDDAEIAAYGIYSQYSNVFVLNIKSGESGPFKYDEVYTDSILHYRKKGQLRTWNSISVPLLGGVHHDSILNFAYYSNLEKMYKKKSQEFPATFTKATDINVYRKQNFSFLKDSITGSSNWEDMVKNLQIIVSHVKPDVIVTPYPALDAHKEHQYTTIALMEALKADSISEGELYLYSNHYIINEHYPYGNSGGTMPLPPNFSNAIYFKRIYSHPLGLNRQKDKLFALEAMHDLRPDTEWRFGEQALRKAFQTAKTEMFNGDNSYFKRALRSNELFFVVPIADIYDADVVEKLITEIPDPAW</sequence>
<comment type="caution">
    <text evidence="1">The sequence shown here is derived from an EMBL/GenBank/DDBJ whole genome shotgun (WGS) entry which is preliminary data.</text>
</comment>
<proteinExistence type="predicted"/>
<dbReference type="EMBL" id="JAMFMA010000004">
    <property type="protein sequence ID" value="MCL6275549.1"/>
    <property type="molecule type" value="Genomic_DNA"/>
</dbReference>
<protein>
    <submittedName>
        <fullName evidence="1">PIG-L family deacetylase</fullName>
    </submittedName>
</protein>
<keyword evidence="2" id="KW-1185">Reference proteome</keyword>
<dbReference type="Pfam" id="PF02585">
    <property type="entry name" value="PIG-L"/>
    <property type="match status" value="1"/>
</dbReference>
<accession>A0ABT0PVZ3</accession>